<dbReference type="InParanoid" id="A0A1V8SK76"/>
<evidence type="ECO:0000313" key="2">
    <source>
        <dbReference type="EMBL" id="OQN99556.1"/>
    </source>
</evidence>
<feature type="region of interest" description="Disordered" evidence="1">
    <location>
        <begin position="191"/>
        <end position="221"/>
    </location>
</feature>
<reference evidence="3" key="1">
    <citation type="submission" date="2017-03" db="EMBL/GenBank/DDBJ databases">
        <title>Genomes of endolithic fungi from Antarctica.</title>
        <authorList>
            <person name="Coleine C."/>
            <person name="Masonjones S."/>
            <person name="Stajich J.E."/>
        </authorList>
    </citation>
    <scope>NUCLEOTIDE SEQUENCE [LARGE SCALE GENOMIC DNA]</scope>
    <source>
        <strain evidence="3">CCFEE 5527</strain>
    </source>
</reference>
<gene>
    <name evidence="2" type="ORF">B0A48_14698</name>
</gene>
<feature type="compositionally biased region" description="Basic residues" evidence="1">
    <location>
        <begin position="205"/>
        <end position="218"/>
    </location>
</feature>
<comment type="caution">
    <text evidence="2">The sequence shown here is derived from an EMBL/GenBank/DDBJ whole genome shotgun (WGS) entry which is preliminary data.</text>
</comment>
<keyword evidence="3" id="KW-1185">Reference proteome</keyword>
<proteinExistence type="predicted"/>
<protein>
    <submittedName>
        <fullName evidence="2">Uncharacterized protein</fullName>
    </submittedName>
</protein>
<sequence>MSSPSAQTSLARRTSSVYSQEVDEPATPAFRPRDPRRLLHLQLASPPGSVIIDELDIAPVEPGTLCAHPAHGPYPVRRVPTPEGPPLGSPVVRAGCPTPDCVGDEGRFTPPSEPHPGSRVPTPEDPRPPSPVARAGNPTPDRASSGRREPFPPFAWESYPEVVFLPPSPEPERRGRVKRLKGWLRRVLTRDFGRDGNKGGEERGKRRTRPRPRGRGKRVGVEEGYVPMTRLVLGRMGLGIRGLVREGMG</sequence>
<organism evidence="2 3">
    <name type="scientific">Cryoendolithus antarcticus</name>
    <dbReference type="NCBI Taxonomy" id="1507870"/>
    <lineage>
        <taxon>Eukaryota</taxon>
        <taxon>Fungi</taxon>
        <taxon>Dikarya</taxon>
        <taxon>Ascomycota</taxon>
        <taxon>Pezizomycotina</taxon>
        <taxon>Dothideomycetes</taxon>
        <taxon>Dothideomycetidae</taxon>
        <taxon>Cladosporiales</taxon>
        <taxon>Cladosporiaceae</taxon>
        <taxon>Cryoendolithus</taxon>
    </lineage>
</organism>
<dbReference type="EMBL" id="NAJO01000039">
    <property type="protein sequence ID" value="OQN99556.1"/>
    <property type="molecule type" value="Genomic_DNA"/>
</dbReference>
<feature type="compositionally biased region" description="Polar residues" evidence="1">
    <location>
        <begin position="1"/>
        <end position="19"/>
    </location>
</feature>
<feature type="compositionally biased region" description="Basic and acidic residues" evidence="1">
    <location>
        <begin position="191"/>
        <end position="204"/>
    </location>
</feature>
<dbReference type="AlphaFoldDB" id="A0A1V8SK76"/>
<accession>A0A1V8SK76</accession>
<feature type="region of interest" description="Disordered" evidence="1">
    <location>
        <begin position="1"/>
        <end position="35"/>
    </location>
</feature>
<dbReference type="Proteomes" id="UP000192596">
    <property type="component" value="Unassembled WGS sequence"/>
</dbReference>
<evidence type="ECO:0000313" key="3">
    <source>
        <dbReference type="Proteomes" id="UP000192596"/>
    </source>
</evidence>
<evidence type="ECO:0000256" key="1">
    <source>
        <dbReference type="SAM" id="MobiDB-lite"/>
    </source>
</evidence>
<feature type="region of interest" description="Disordered" evidence="1">
    <location>
        <begin position="68"/>
        <end position="154"/>
    </location>
</feature>
<name>A0A1V8SK76_9PEZI</name>